<keyword evidence="3 5" id="KW-1133">Transmembrane helix</keyword>
<dbReference type="HOGENOM" id="CLU_046662_1_0_11"/>
<dbReference type="Pfam" id="PF13515">
    <property type="entry name" value="FUSC_2"/>
    <property type="match status" value="1"/>
</dbReference>
<keyword evidence="2 5" id="KW-0812">Transmembrane</keyword>
<evidence type="ECO:0000256" key="1">
    <source>
        <dbReference type="ARBA" id="ARBA00004141"/>
    </source>
</evidence>
<feature type="transmembrane region" description="Helical" evidence="5">
    <location>
        <begin position="184"/>
        <end position="204"/>
    </location>
</feature>
<organism evidence="7 8">
    <name type="scientific">Paenarthrobacter aurescens (strain TC1)</name>
    <dbReference type="NCBI Taxonomy" id="290340"/>
    <lineage>
        <taxon>Bacteria</taxon>
        <taxon>Bacillati</taxon>
        <taxon>Actinomycetota</taxon>
        <taxon>Actinomycetes</taxon>
        <taxon>Micrococcales</taxon>
        <taxon>Micrococcaceae</taxon>
        <taxon>Paenarthrobacter</taxon>
    </lineage>
</organism>
<dbReference type="KEGG" id="aau:AAur_0194"/>
<evidence type="ECO:0000256" key="3">
    <source>
        <dbReference type="ARBA" id="ARBA00022989"/>
    </source>
</evidence>
<evidence type="ECO:0000256" key="4">
    <source>
        <dbReference type="ARBA" id="ARBA00023136"/>
    </source>
</evidence>
<dbReference type="AlphaFoldDB" id="A1R1A4"/>
<dbReference type="EMBL" id="CP000474">
    <property type="protein sequence ID" value="ABM07715.1"/>
    <property type="molecule type" value="Genomic_DNA"/>
</dbReference>
<proteinExistence type="predicted"/>
<evidence type="ECO:0000256" key="2">
    <source>
        <dbReference type="ARBA" id="ARBA00022692"/>
    </source>
</evidence>
<evidence type="ECO:0000313" key="8">
    <source>
        <dbReference type="Proteomes" id="UP000000637"/>
    </source>
</evidence>
<gene>
    <name evidence="7" type="ordered locus">AAur_0194</name>
</gene>
<protein>
    <recommendedName>
        <fullName evidence="6">Integral membrane bound transporter domain-containing protein</fullName>
    </recommendedName>
</protein>
<keyword evidence="4 5" id="KW-0472">Membrane</keyword>
<feature type="transmembrane region" description="Helical" evidence="5">
    <location>
        <begin position="161"/>
        <end position="178"/>
    </location>
</feature>
<dbReference type="STRING" id="290340.AAur_0194"/>
<dbReference type="eggNOG" id="COG4129">
    <property type="taxonomic scope" value="Bacteria"/>
</dbReference>
<dbReference type="InterPro" id="IPR049453">
    <property type="entry name" value="Memb_transporter_dom"/>
</dbReference>
<dbReference type="GO" id="GO:0016020">
    <property type="term" value="C:membrane"/>
    <property type="evidence" value="ECO:0007669"/>
    <property type="project" value="UniProtKB-SubCell"/>
</dbReference>
<name>A1R1A4_PAEAT</name>
<evidence type="ECO:0000259" key="6">
    <source>
        <dbReference type="Pfam" id="PF13515"/>
    </source>
</evidence>
<feature type="domain" description="Integral membrane bound transporter" evidence="6">
    <location>
        <begin position="81"/>
        <end position="200"/>
    </location>
</feature>
<dbReference type="Proteomes" id="UP000000637">
    <property type="component" value="Chromosome"/>
</dbReference>
<reference evidence="7 8" key="1">
    <citation type="journal article" date="2006" name="PLoS Genet.">
        <title>Secrets of soil survival revealed by the genome sequence of Arthrobacter aurescens TC1.</title>
        <authorList>
            <person name="Mongodin E.F."/>
            <person name="Shapir N."/>
            <person name="Daugherty S.C."/>
            <person name="DeBoy R.T."/>
            <person name="Emerson J.B."/>
            <person name="Shvartzbeyn A."/>
            <person name="Radune D."/>
            <person name="Vamathevan J."/>
            <person name="Riggs F."/>
            <person name="Grinberg V."/>
            <person name="Khouri H."/>
            <person name="Wackett L.P."/>
            <person name="Nelson K.E."/>
            <person name="Sadowsky M.J."/>
        </authorList>
    </citation>
    <scope>NUCLEOTIDE SEQUENCE [LARGE SCALE GENOMIC DNA]</scope>
    <source>
        <strain evidence="7 8">TC1</strain>
    </source>
</reference>
<feature type="transmembrane region" description="Helical" evidence="5">
    <location>
        <begin position="138"/>
        <end position="156"/>
    </location>
</feature>
<evidence type="ECO:0000313" key="7">
    <source>
        <dbReference type="EMBL" id="ABM07715.1"/>
    </source>
</evidence>
<accession>A1R1A4</accession>
<keyword evidence="8" id="KW-1185">Reference proteome</keyword>
<evidence type="ECO:0000256" key="5">
    <source>
        <dbReference type="SAM" id="Phobius"/>
    </source>
</evidence>
<sequence length="412" mass="44881">MNDGGPLGYAARATLSGTCPAVVALRRNASRANRLERMAAAKGFSASKRFLRARVRTGLVRSRNSLTPAIQMTVCAVGAYAFAEYVLGHQGPLFAATSSLIALGFSRDPRLRRVIEVGLGCTLGIVVGDLLLHWLGAGIWQAAVVLLFSILLARFLDSGTIFTTQLGLQSLLVVLLPAPAGGPFTRSLDAVIGGVFALLVTILVPKDPRREPRKDVQKILYELAEVLRECAKAMIDSDSTQAWHALIRGRNCQPLVDRMRQTLRASGEVATLAPAHRRHRDELAGLEHSLEYIDLALRNSRVFARRLTSAINHAALSDEAIDSISEVLQETAAAIDEMTIGLSEQSEGTRRVHLRRARNELADIAARLHPKMLDVQRLEGETVVMLFRPLMVDLLEASGMEPEEARAVLPAL</sequence>
<comment type="subcellular location">
    <subcellularLocation>
        <location evidence="1">Membrane</location>
        <topology evidence="1">Multi-pass membrane protein</topology>
    </subcellularLocation>
</comment>